<accession>A0A6A3UK02</accession>
<comment type="caution">
    <text evidence="1">The sequence shown here is derived from an EMBL/GenBank/DDBJ whole genome shotgun (WGS) entry which is preliminary data.</text>
</comment>
<sequence length="115" mass="12991">MNGKSAPPFALNDGTADSVHRARQIRNTDFERRRKLYNFFVTDDETTARATNANVNAKRNKVDQWVRGVVNSKALAYINKIQENCLGEMDSVIGARWSCHLEVECWVELSSPSTS</sequence>
<dbReference type="AlphaFoldDB" id="A0A6A3UK02"/>
<evidence type="ECO:0000313" key="2">
    <source>
        <dbReference type="Proteomes" id="UP000440732"/>
    </source>
</evidence>
<reference evidence="1 2" key="1">
    <citation type="submission" date="2018-08" db="EMBL/GenBank/DDBJ databases">
        <title>Genomic investigation of the strawberry pathogen Phytophthora fragariae indicates pathogenicity is determined by transcriptional variation in three key races.</title>
        <authorList>
            <person name="Adams T.M."/>
            <person name="Armitage A.D."/>
            <person name="Sobczyk M.K."/>
            <person name="Bates H.J."/>
            <person name="Dunwell J.M."/>
            <person name="Nellist C.F."/>
            <person name="Harrison R.J."/>
        </authorList>
    </citation>
    <scope>NUCLEOTIDE SEQUENCE [LARGE SCALE GENOMIC DNA]</scope>
    <source>
        <strain evidence="1 2">NOV-5</strain>
    </source>
</reference>
<evidence type="ECO:0000313" key="1">
    <source>
        <dbReference type="EMBL" id="KAE9150494.1"/>
    </source>
</evidence>
<dbReference type="EMBL" id="QXGA01000186">
    <property type="protein sequence ID" value="KAE9150494.1"/>
    <property type="molecule type" value="Genomic_DNA"/>
</dbReference>
<gene>
    <name evidence="1" type="ORF">PF006_g5135</name>
</gene>
<name>A0A6A3UK02_9STRA</name>
<proteinExistence type="predicted"/>
<dbReference type="Proteomes" id="UP000440732">
    <property type="component" value="Unassembled WGS sequence"/>
</dbReference>
<protein>
    <submittedName>
        <fullName evidence="1">Uncharacterized protein</fullName>
    </submittedName>
</protein>
<organism evidence="1 2">
    <name type="scientific">Phytophthora fragariae</name>
    <dbReference type="NCBI Taxonomy" id="53985"/>
    <lineage>
        <taxon>Eukaryota</taxon>
        <taxon>Sar</taxon>
        <taxon>Stramenopiles</taxon>
        <taxon>Oomycota</taxon>
        <taxon>Peronosporomycetes</taxon>
        <taxon>Peronosporales</taxon>
        <taxon>Peronosporaceae</taxon>
        <taxon>Phytophthora</taxon>
    </lineage>
</organism>